<comment type="caution">
    <text evidence="3">The sequence shown here is derived from an EMBL/GenBank/DDBJ whole genome shotgun (WGS) entry which is preliminary data.</text>
</comment>
<keyword evidence="3" id="KW-0328">Glycosyltransferase</keyword>
<protein>
    <submittedName>
        <fullName evidence="3">Putative poly(Glycerol-phosphate) alpha-glucosyltransferase</fullName>
        <ecNumber evidence="3">2.4.1.52</ecNumber>
    </submittedName>
</protein>
<dbReference type="Pfam" id="PF00534">
    <property type="entry name" value="Glycos_transf_1"/>
    <property type="match status" value="1"/>
</dbReference>
<gene>
    <name evidence="3" type="primary">tagE</name>
    <name evidence="3" type="ORF">CLMAG_47520</name>
</gene>
<evidence type="ECO:0000259" key="2">
    <source>
        <dbReference type="Pfam" id="PF13439"/>
    </source>
</evidence>
<dbReference type="OrthoDB" id="2023634at2"/>
<dbReference type="GO" id="GO:0047265">
    <property type="term" value="F:poly(glycerol-phosphate) alpha-glucosyltransferase activity"/>
    <property type="evidence" value="ECO:0007669"/>
    <property type="project" value="UniProtKB-EC"/>
</dbReference>
<dbReference type="STRING" id="1121326.CLMAG_47520"/>
<dbReference type="EMBL" id="LWAE01000007">
    <property type="protein sequence ID" value="KZL89754.1"/>
    <property type="molecule type" value="Genomic_DNA"/>
</dbReference>
<dbReference type="RefSeq" id="WP_066627964.1">
    <property type="nucleotide sequence ID" value="NZ_FQXL01000006.1"/>
</dbReference>
<dbReference type="Gene3D" id="3.40.50.2000">
    <property type="entry name" value="Glycogen Phosphorylase B"/>
    <property type="match status" value="2"/>
</dbReference>
<keyword evidence="4" id="KW-1185">Reference proteome</keyword>
<dbReference type="Proteomes" id="UP000076603">
    <property type="component" value="Unassembled WGS sequence"/>
</dbReference>
<dbReference type="AlphaFoldDB" id="A0A162RDT9"/>
<dbReference type="EC" id="2.4.1.52" evidence="3"/>
<proteinExistence type="predicted"/>
<feature type="domain" description="Glycosyl transferase family 1" evidence="1">
    <location>
        <begin position="216"/>
        <end position="370"/>
    </location>
</feature>
<dbReference type="PANTHER" id="PTHR12526">
    <property type="entry name" value="GLYCOSYLTRANSFERASE"/>
    <property type="match status" value="1"/>
</dbReference>
<feature type="domain" description="Glycosyltransferase subfamily 4-like N-terminal" evidence="2">
    <location>
        <begin position="14"/>
        <end position="203"/>
    </location>
</feature>
<dbReference type="SUPFAM" id="SSF53756">
    <property type="entry name" value="UDP-Glycosyltransferase/glycogen phosphorylase"/>
    <property type="match status" value="1"/>
</dbReference>
<name>A0A162RDT9_9CLOT</name>
<organism evidence="3 4">
    <name type="scientific">Clostridium magnum DSM 2767</name>
    <dbReference type="NCBI Taxonomy" id="1121326"/>
    <lineage>
        <taxon>Bacteria</taxon>
        <taxon>Bacillati</taxon>
        <taxon>Bacillota</taxon>
        <taxon>Clostridia</taxon>
        <taxon>Eubacteriales</taxon>
        <taxon>Clostridiaceae</taxon>
        <taxon>Clostridium</taxon>
    </lineage>
</organism>
<keyword evidence="3" id="KW-0808">Transferase</keyword>
<dbReference type="CDD" id="cd03820">
    <property type="entry name" value="GT4_AmsD-like"/>
    <property type="match status" value="1"/>
</dbReference>
<sequence>MKICFITDTVFELGGIQRVLSTLANELVEYYDVDILCTMSGFKVDRRLYGLKEKVKVAIREDLVYKGLIKKVFLKSIKVLNSKVGFLNKDNYTDFLTKVYYPKEIQERFIQYLNNKDYDVVIGVAGYYSLLAAIISDKIGAKTIGWQHNSYKAYFRTPNKYQWGEDSLFREHIGKLDKYIVLTDADKKDMEENFKIKCSRIYNPLSFTSNEKSSCEEKKVIFVGRLIEGQKGLDLLIKAFNKVCLKHKDWTLHIVGDGPDKEKINKLINQLKLSKQVKIEPFTNDVKRYYLNSSIFVSSSRWEGFGLVITEAMECGLPVIAFANSGPKEIINRDNVNGILVKCGDIDKLSEAIISLMENEEKRKSIAKESVKRAGDFSMDNIIKQWNEVIGNV</sequence>
<dbReference type="PATRIC" id="fig|1121326.3.peg.4819"/>
<dbReference type="InterPro" id="IPR028098">
    <property type="entry name" value="Glyco_trans_4-like_N"/>
</dbReference>
<dbReference type="PANTHER" id="PTHR12526:SF630">
    <property type="entry name" value="GLYCOSYLTRANSFERASE"/>
    <property type="match status" value="1"/>
</dbReference>
<accession>A0A162RDT9</accession>
<evidence type="ECO:0000313" key="4">
    <source>
        <dbReference type="Proteomes" id="UP000076603"/>
    </source>
</evidence>
<reference evidence="3 4" key="1">
    <citation type="submission" date="2016-04" db="EMBL/GenBank/DDBJ databases">
        <title>Genome sequence of Clostridium magnum DSM 2767.</title>
        <authorList>
            <person name="Poehlein A."/>
            <person name="Uhlig R."/>
            <person name="Fischer R."/>
            <person name="Bahl H."/>
            <person name="Daniel R."/>
        </authorList>
    </citation>
    <scope>NUCLEOTIDE SEQUENCE [LARGE SCALE GENOMIC DNA]</scope>
    <source>
        <strain evidence="3 4">DSM 2767</strain>
    </source>
</reference>
<evidence type="ECO:0000259" key="1">
    <source>
        <dbReference type="Pfam" id="PF00534"/>
    </source>
</evidence>
<evidence type="ECO:0000313" key="3">
    <source>
        <dbReference type="EMBL" id="KZL89754.1"/>
    </source>
</evidence>
<dbReference type="Pfam" id="PF13439">
    <property type="entry name" value="Glyco_transf_4"/>
    <property type="match status" value="1"/>
</dbReference>
<dbReference type="InterPro" id="IPR001296">
    <property type="entry name" value="Glyco_trans_1"/>
</dbReference>